<dbReference type="PROSITE" id="PS50082">
    <property type="entry name" value="WD_REPEATS_2"/>
    <property type="match status" value="12"/>
</dbReference>
<dbReference type="OrthoDB" id="538223at2759"/>
<dbReference type="OMA" id="NSHANEH"/>
<dbReference type="InterPro" id="IPR029058">
    <property type="entry name" value="AB_hydrolase_fold"/>
</dbReference>
<dbReference type="PROSITE" id="PS00678">
    <property type="entry name" value="WD_REPEATS_1"/>
    <property type="match status" value="7"/>
</dbReference>
<evidence type="ECO:0000256" key="1">
    <source>
        <dbReference type="ARBA" id="ARBA00022574"/>
    </source>
</evidence>
<feature type="repeat" description="WD" evidence="3">
    <location>
        <begin position="1324"/>
        <end position="1359"/>
    </location>
</feature>
<dbReference type="CDD" id="cd00200">
    <property type="entry name" value="WD40"/>
    <property type="match status" value="2"/>
</dbReference>
<sequence>MSKPEIKDYGFLELFPGNDPIIDVVAIHGLDGHREGTWTTDSGVLWLRRFLPVSLPNARVLTYGYDADTQNETCVSTQNIHGHAQKLAQSLSRMRKGFSRRPIIFVAHDLGGIILKKTLVICHNQRLNSEGDLRDILVSTHGILFFGTPHFGVDANFLARLRRSISWRMKTTEVITKDLETHSPELEIIQSLYVEASERIRSVFFCEDYATSSNKRRPRLNVPSHSASIPGDRNATTIVLSCDHQNLVRFPDPTSESYQTVLYYLDDWCKSAPDSIKDNWSIEDNLRSSARGKHHPSVDASILLQLPIAESMAFSVHRTCLEGTREVVLETIRKWANDEASGKPIFWLCDIAGSGKSTVARSAVEEWKSGGTLGGLFFFSMTSNEGSNIGKFCPTIARHLAQHLREIRPYVAKAVEENPAIMHSSFEEQFRKLITDPLRGLGRRVILVIDAIDECKSGLERKELLNTLAMATRETTSLRIFITSRPDPVIESVLQPLSIKAKLEDRLHDVSHHDNISDIAVYIHQTLDGIISRDKRQRLVRKANGLFIWASTACHMLTSKTRLSPPEDIYDRLISMDQTGAIDDVYDLVFERTDPEDRTVMCAMLALLRAAFEPLTVDDLDDLLKHSRVRGSAKALVENLGSVLTKDTKTNIIHFRHPTIVEYLQRCSIAPPARNCNKIYLNLVNAHGQAASWCFKCLKSREEGLKFNICQIESSFYLNREIPNLDTKVSRFISTKLRYASSHWSFHLAETDDSWRYTLEKQLQHISRSPYVLYWIEVLSFTGALLRAIVGLRAITRHTGIKEEIRNRMSDVRRFMMAFLVPIQDSAPHIYISALPFTPITSKLRYESLEKYTNTLGVVQGLEKMYVGVPYYLTGHESAVFSVAFSPDGSRIVSGSYDTTIRLWDSDSGEPLGQPLQGHRGPVKAVAFSPDGSKIASASKDNLIRLWDTDGDGSKLVSGSEDMTIGLWSPETGEPLGEPTQGHSQLINTVAFSPDGTRIVSGSSDCTIRLWEAETGEPLGEPLLGHKKSVAITIFSPNGSQIVSGSWDHTIRFWDAGTGEALGEPLRGHSGSVNAVAFSPDGSRIVSGSEDWDIQVWDAHTGVPLGQPLRGREDAITAITFSPDGSRIVSGSRDRTIRLWNAENGEKLEWPLWLHTYSVKAVAFSPDGSRIVSISSDCTIRLWDTVTGGRLGAHLRGQNDRAISVALSPDGSRIVAGSYDCNIRFWDVETGELLGEPLRGHNGAVTAVSFSPNGSRILSCSSDKTIRLWEENFHQLFRKKLRGHTKSVNAVALSPDGSRIVSGSSDATIRIWDSKTGQQLGKSLNRHSGSVNAVAFSPDGSRIVSGSNDYTIRLWNAESRWVEVVVSRADSSRTVAGSWDNTTRPWDTVTGEPSEESPQCHGYGVNAVAFSPDGLELSLAPTTVRFDFGTQSLVRHWESHSGVTQTRSMPSHSRQTAQGLSLAPTIRRFGFGTHTPANRWGNHSEATAGRSSP</sequence>
<dbReference type="EMBL" id="CAFZ01001878">
    <property type="protein sequence ID" value="CCA77943.1"/>
    <property type="molecule type" value="Genomic_DNA"/>
</dbReference>
<feature type="repeat" description="WD" evidence="3">
    <location>
        <begin position="1066"/>
        <end position="1107"/>
    </location>
</feature>
<feature type="repeat" description="WD" evidence="3">
    <location>
        <begin position="952"/>
        <end position="978"/>
    </location>
</feature>
<dbReference type="InterPro" id="IPR027417">
    <property type="entry name" value="P-loop_NTPase"/>
</dbReference>
<feature type="repeat" description="WD" evidence="3">
    <location>
        <begin position="916"/>
        <end position="948"/>
    </location>
</feature>
<dbReference type="InterPro" id="IPR036322">
    <property type="entry name" value="WD40_repeat_dom_sf"/>
</dbReference>
<dbReference type="SUPFAM" id="SSF50978">
    <property type="entry name" value="WD40 repeat-like"/>
    <property type="match status" value="1"/>
</dbReference>
<feature type="domain" description="NACHT" evidence="5">
    <location>
        <begin position="344"/>
        <end position="491"/>
    </location>
</feature>
<dbReference type="Pfam" id="PF24883">
    <property type="entry name" value="NPHP3_N"/>
    <property type="match status" value="1"/>
</dbReference>
<evidence type="ECO:0000259" key="5">
    <source>
        <dbReference type="PROSITE" id="PS50837"/>
    </source>
</evidence>
<gene>
    <name evidence="6" type="ORF">PIIN_00657</name>
</gene>
<dbReference type="eggNOG" id="KOG4155">
    <property type="taxonomic scope" value="Eukaryota"/>
</dbReference>
<dbReference type="SUPFAM" id="SSF53474">
    <property type="entry name" value="alpha/beta-Hydrolases"/>
    <property type="match status" value="1"/>
</dbReference>
<dbReference type="eggNOG" id="KOG2029">
    <property type="taxonomic scope" value="Eukaryota"/>
</dbReference>
<keyword evidence="1 3" id="KW-0853">WD repeat</keyword>
<evidence type="ECO:0000256" key="4">
    <source>
        <dbReference type="SAM" id="MobiDB-lite"/>
    </source>
</evidence>
<dbReference type="InterPro" id="IPR056884">
    <property type="entry name" value="NPHP3-like_N"/>
</dbReference>
<dbReference type="HOGENOM" id="CLU_000288_6_5_1"/>
<dbReference type="InParanoid" id="G4U339"/>
<dbReference type="Gene3D" id="3.40.50.1820">
    <property type="entry name" value="alpha/beta hydrolase"/>
    <property type="match status" value="1"/>
</dbReference>
<dbReference type="InterPro" id="IPR007111">
    <property type="entry name" value="NACHT_NTPase"/>
</dbReference>
<feature type="repeat" description="WD" evidence="3">
    <location>
        <begin position="1238"/>
        <end position="1270"/>
    </location>
</feature>
<dbReference type="InterPro" id="IPR001680">
    <property type="entry name" value="WD40_rpt"/>
</dbReference>
<feature type="repeat" description="WD" evidence="3">
    <location>
        <begin position="873"/>
        <end position="914"/>
    </location>
</feature>
<reference evidence="6 7" key="1">
    <citation type="journal article" date="2011" name="PLoS Pathog.">
        <title>Endophytic Life Strategies Decoded by Genome and Transcriptome Analyses of the Mutualistic Root Symbiont Piriformospora indica.</title>
        <authorList>
            <person name="Zuccaro A."/>
            <person name="Lahrmann U."/>
            <person name="Guldener U."/>
            <person name="Langen G."/>
            <person name="Pfiffi S."/>
            <person name="Biedenkopf D."/>
            <person name="Wong P."/>
            <person name="Samans B."/>
            <person name="Grimm C."/>
            <person name="Basiewicz M."/>
            <person name="Murat C."/>
            <person name="Martin F."/>
            <person name="Kogel K.H."/>
        </authorList>
    </citation>
    <scope>NUCLEOTIDE SEQUENCE [LARGE SCALE GENOMIC DNA]</scope>
    <source>
        <strain evidence="6 7">DSM 11827</strain>
    </source>
</reference>
<dbReference type="Pfam" id="PF00400">
    <property type="entry name" value="WD40"/>
    <property type="match status" value="11"/>
</dbReference>
<feature type="region of interest" description="Disordered" evidence="4">
    <location>
        <begin position="1471"/>
        <end position="1493"/>
    </location>
</feature>
<evidence type="ECO:0000313" key="6">
    <source>
        <dbReference type="EMBL" id="CCA77943.1"/>
    </source>
</evidence>
<evidence type="ECO:0000256" key="2">
    <source>
        <dbReference type="ARBA" id="ARBA00022737"/>
    </source>
</evidence>
<feature type="repeat" description="WD" evidence="3">
    <location>
        <begin position="1195"/>
        <end position="1236"/>
    </location>
</feature>
<dbReference type="Gene3D" id="2.130.10.10">
    <property type="entry name" value="YVTN repeat-like/Quinoprotein amine dehydrogenase"/>
    <property type="match status" value="5"/>
</dbReference>
<feature type="repeat" description="WD" evidence="3">
    <location>
        <begin position="1109"/>
        <end position="1150"/>
    </location>
</feature>
<dbReference type="PROSITE" id="PS50837">
    <property type="entry name" value="NACHT"/>
    <property type="match status" value="1"/>
</dbReference>
<dbReference type="InterPro" id="IPR020472">
    <property type="entry name" value="WD40_PAC1"/>
</dbReference>
<dbReference type="PROSITE" id="PS50294">
    <property type="entry name" value="WD_REPEATS_REGION"/>
    <property type="match status" value="11"/>
</dbReference>
<dbReference type="Proteomes" id="UP000007148">
    <property type="component" value="Unassembled WGS sequence"/>
</dbReference>
<feature type="repeat" description="WD" evidence="3">
    <location>
        <begin position="1281"/>
        <end position="1322"/>
    </location>
</feature>
<dbReference type="PRINTS" id="PR00320">
    <property type="entry name" value="GPROTEINBRPT"/>
</dbReference>
<dbReference type="STRING" id="1109443.G4U339"/>
<proteinExistence type="predicted"/>
<comment type="caution">
    <text evidence="6">The sequence shown here is derived from an EMBL/GenBank/DDBJ whole genome shotgun (WGS) entry which is preliminary data.</text>
</comment>
<dbReference type="InterPro" id="IPR050505">
    <property type="entry name" value="WDR55/POC1"/>
</dbReference>
<evidence type="ECO:0000313" key="7">
    <source>
        <dbReference type="Proteomes" id="UP000007148"/>
    </source>
</evidence>
<name>G4U339_SERID</name>
<keyword evidence="2" id="KW-0677">Repeat</keyword>
<dbReference type="InterPro" id="IPR019775">
    <property type="entry name" value="WD40_repeat_CS"/>
</dbReference>
<accession>G4U339</accession>
<dbReference type="PANTHER" id="PTHR44019:SF8">
    <property type="entry name" value="POC1 CENTRIOLAR PROTEIN HOMOLOG"/>
    <property type="match status" value="1"/>
</dbReference>
<dbReference type="SMART" id="SM00320">
    <property type="entry name" value="WD40"/>
    <property type="match status" value="11"/>
</dbReference>
<feature type="repeat" description="WD" evidence="3">
    <location>
        <begin position="1023"/>
        <end position="1064"/>
    </location>
</feature>
<evidence type="ECO:0000256" key="3">
    <source>
        <dbReference type="PROSITE-ProRule" id="PRU00221"/>
    </source>
</evidence>
<organism evidence="6 7">
    <name type="scientific">Serendipita indica (strain DSM 11827)</name>
    <name type="common">Root endophyte fungus</name>
    <name type="synonym">Piriformospora indica</name>
    <dbReference type="NCBI Taxonomy" id="1109443"/>
    <lineage>
        <taxon>Eukaryota</taxon>
        <taxon>Fungi</taxon>
        <taxon>Dikarya</taxon>
        <taxon>Basidiomycota</taxon>
        <taxon>Agaricomycotina</taxon>
        <taxon>Agaricomycetes</taxon>
        <taxon>Sebacinales</taxon>
        <taxon>Serendipitaceae</taxon>
        <taxon>Serendipita</taxon>
    </lineage>
</organism>
<dbReference type="PANTHER" id="PTHR44019">
    <property type="entry name" value="WD REPEAT-CONTAINING PROTEIN 55"/>
    <property type="match status" value="1"/>
</dbReference>
<dbReference type="InterPro" id="IPR015943">
    <property type="entry name" value="WD40/YVTN_repeat-like_dom_sf"/>
</dbReference>
<keyword evidence="7" id="KW-1185">Reference proteome</keyword>
<feature type="repeat" description="WD" evidence="3">
    <location>
        <begin position="980"/>
        <end position="1021"/>
    </location>
</feature>
<feature type="repeat" description="WD" evidence="3">
    <location>
        <begin position="1152"/>
        <end position="1193"/>
    </location>
</feature>
<dbReference type="Gene3D" id="3.40.50.300">
    <property type="entry name" value="P-loop containing nucleotide triphosphate hydrolases"/>
    <property type="match status" value="1"/>
</dbReference>
<protein>
    <submittedName>
        <fullName evidence="6">Related to WD40-repeat protein (Notchless protein)</fullName>
    </submittedName>
</protein>
<dbReference type="SUPFAM" id="SSF50998">
    <property type="entry name" value="Quinoprotein alcohol dehydrogenase-like"/>
    <property type="match status" value="1"/>
</dbReference>
<dbReference type="SUPFAM" id="SSF52540">
    <property type="entry name" value="P-loop containing nucleoside triphosphate hydrolases"/>
    <property type="match status" value="1"/>
</dbReference>
<dbReference type="InterPro" id="IPR011047">
    <property type="entry name" value="Quinoprotein_ADH-like_sf"/>
</dbReference>